<evidence type="ECO:0000256" key="1">
    <source>
        <dbReference type="PROSITE-ProRule" id="PRU00284"/>
    </source>
</evidence>
<protein>
    <submittedName>
        <fullName evidence="5">Methyl-accepting chemotaxis protein</fullName>
    </submittedName>
</protein>
<evidence type="ECO:0000259" key="4">
    <source>
        <dbReference type="PROSITE" id="PS50113"/>
    </source>
</evidence>
<sequence>MREKADVSFLNSSHAALLAAVDRSQARIEFDPSGTILDANASFLALTGYALGELKGRHHSLLVPPAERESPDYAAFWHNLRQGRFETREFRRVARDGRTFWIQACYNPVLDRRGRVVRIVKLASDITARKERDTYLAGQIAALDRSQGVIHFTPEGLITEANPNFLAVMGYSRDEVVGRHHSLFVAEDERRSADYAAFWKALAAGRYRAGEFRRVAKTGQDVWIFGAYNPVLDLDGRPCAVVKFATDITQQVLDRRRRSAGQQAIEVDIAAITRAVSAMAEQARATTEQTTQTSGNVQAVAAGTEEFAASIAELGRHAAEARHASDMAVSKAQDAGGIVASLTQAADRIGEAVSLIRSIAEQTNLLALNATIEAARAGAAGKGFAVVAAEVKALAGQSARATQEIGTQIDAVQGATAAAVAAIEAIVAAIGHVSEISVGVSSAVTQQASVTREMSVSMQNAARSVASVHRNMERITGSAGEVDASLRKVGQAARALL</sequence>
<organism evidence="5 6">
    <name type="scientific">Methylobacterium nonmethylotrophicum</name>
    <dbReference type="NCBI Taxonomy" id="1141884"/>
    <lineage>
        <taxon>Bacteria</taxon>
        <taxon>Pseudomonadati</taxon>
        <taxon>Pseudomonadota</taxon>
        <taxon>Alphaproteobacteria</taxon>
        <taxon>Hyphomicrobiales</taxon>
        <taxon>Methylobacteriaceae</taxon>
        <taxon>Methylobacterium</taxon>
    </lineage>
</organism>
<proteinExistence type="predicted"/>
<dbReference type="InterPro" id="IPR004089">
    <property type="entry name" value="MCPsignal_dom"/>
</dbReference>
<dbReference type="CDD" id="cd00130">
    <property type="entry name" value="PAS"/>
    <property type="match status" value="2"/>
</dbReference>
<dbReference type="SMART" id="SM00283">
    <property type="entry name" value="MA"/>
    <property type="match status" value="1"/>
</dbReference>
<dbReference type="Gene3D" id="1.10.287.950">
    <property type="entry name" value="Methyl-accepting chemotaxis protein"/>
    <property type="match status" value="1"/>
</dbReference>
<evidence type="ECO:0000313" key="6">
    <source>
        <dbReference type="Proteomes" id="UP000297535"/>
    </source>
</evidence>
<dbReference type="OrthoDB" id="9797364at2"/>
<evidence type="ECO:0000259" key="3">
    <source>
        <dbReference type="PROSITE" id="PS50112"/>
    </source>
</evidence>
<evidence type="ECO:0000313" key="5">
    <source>
        <dbReference type="EMBL" id="TGD95980.1"/>
    </source>
</evidence>
<dbReference type="PANTHER" id="PTHR24422">
    <property type="entry name" value="CHEMOTAXIS PROTEIN METHYLTRANSFERASE"/>
    <property type="match status" value="1"/>
</dbReference>
<accession>A0A4Z0NJ10</accession>
<dbReference type="Gene3D" id="3.30.450.20">
    <property type="entry name" value="PAS domain"/>
    <property type="match status" value="2"/>
</dbReference>
<gene>
    <name evidence="5" type="ORF">EU555_25715</name>
</gene>
<dbReference type="Pfam" id="PF08447">
    <property type="entry name" value="PAS_3"/>
    <property type="match status" value="2"/>
</dbReference>
<dbReference type="SUPFAM" id="SSF55785">
    <property type="entry name" value="PYP-like sensor domain (PAS domain)"/>
    <property type="match status" value="2"/>
</dbReference>
<dbReference type="SMART" id="SM00091">
    <property type="entry name" value="PAS"/>
    <property type="match status" value="2"/>
</dbReference>
<dbReference type="GO" id="GO:0006935">
    <property type="term" value="P:chemotaxis"/>
    <property type="evidence" value="ECO:0007669"/>
    <property type="project" value="InterPro"/>
</dbReference>
<dbReference type="InterPro" id="IPR001610">
    <property type="entry name" value="PAC"/>
</dbReference>
<comment type="caution">
    <text evidence="5">The sequence shown here is derived from an EMBL/GenBank/DDBJ whole genome shotgun (WGS) entry which is preliminary data.</text>
</comment>
<dbReference type="PANTHER" id="PTHR24422:SF10">
    <property type="entry name" value="CHEMOTAXIS PROTEIN METHYLTRANSFERASE 2"/>
    <property type="match status" value="1"/>
</dbReference>
<dbReference type="NCBIfam" id="TIGR00229">
    <property type="entry name" value="sensory_box"/>
    <property type="match status" value="2"/>
</dbReference>
<feature type="domain" description="PAC" evidence="4">
    <location>
        <begin position="86"/>
        <end position="138"/>
    </location>
</feature>
<dbReference type="PROSITE" id="PS50113">
    <property type="entry name" value="PAC"/>
    <property type="match status" value="2"/>
</dbReference>
<dbReference type="PROSITE" id="PS50112">
    <property type="entry name" value="PAS"/>
    <property type="match status" value="2"/>
</dbReference>
<keyword evidence="6" id="KW-1185">Reference proteome</keyword>
<dbReference type="EMBL" id="SRLB01000023">
    <property type="protein sequence ID" value="TGD95980.1"/>
    <property type="molecule type" value="Genomic_DNA"/>
</dbReference>
<dbReference type="Proteomes" id="UP000297535">
    <property type="component" value="Unassembled WGS sequence"/>
</dbReference>
<feature type="domain" description="PAC" evidence="4">
    <location>
        <begin position="208"/>
        <end position="260"/>
    </location>
</feature>
<feature type="domain" description="Methyl-accepting transducer" evidence="2">
    <location>
        <begin position="261"/>
        <end position="490"/>
    </location>
</feature>
<feature type="domain" description="PAS" evidence="3">
    <location>
        <begin position="155"/>
        <end position="205"/>
    </location>
</feature>
<dbReference type="InterPro" id="IPR000700">
    <property type="entry name" value="PAS-assoc_C"/>
</dbReference>
<feature type="domain" description="PAS" evidence="3">
    <location>
        <begin position="31"/>
        <end position="64"/>
    </location>
</feature>
<reference evidence="5 6" key="1">
    <citation type="submission" date="2019-04" db="EMBL/GenBank/DDBJ databases">
        <authorList>
            <person name="Feng G."/>
            <person name="Zhu H."/>
        </authorList>
    </citation>
    <scope>NUCLEOTIDE SEQUENCE [LARGE SCALE GENOMIC DNA]</scope>
    <source>
        <strain evidence="5 6">6HR-1</strain>
    </source>
</reference>
<dbReference type="InterPro" id="IPR050903">
    <property type="entry name" value="Bact_Chemotaxis_MeTrfase"/>
</dbReference>
<dbReference type="SUPFAM" id="SSF58104">
    <property type="entry name" value="Methyl-accepting chemotaxis protein (MCP) signaling domain"/>
    <property type="match status" value="1"/>
</dbReference>
<dbReference type="PRINTS" id="PR00260">
    <property type="entry name" value="CHEMTRNSDUCR"/>
</dbReference>
<dbReference type="PROSITE" id="PS50111">
    <property type="entry name" value="CHEMOTAXIS_TRANSDUC_2"/>
    <property type="match status" value="1"/>
</dbReference>
<name>A0A4Z0NJ10_9HYPH</name>
<dbReference type="InterPro" id="IPR004090">
    <property type="entry name" value="Chemotax_Me-accpt_rcpt"/>
</dbReference>
<dbReference type="InterPro" id="IPR035965">
    <property type="entry name" value="PAS-like_dom_sf"/>
</dbReference>
<dbReference type="GO" id="GO:0016020">
    <property type="term" value="C:membrane"/>
    <property type="evidence" value="ECO:0007669"/>
    <property type="project" value="InterPro"/>
</dbReference>
<dbReference type="InterPro" id="IPR000014">
    <property type="entry name" value="PAS"/>
</dbReference>
<keyword evidence="1" id="KW-0807">Transducer</keyword>
<dbReference type="GO" id="GO:0004888">
    <property type="term" value="F:transmembrane signaling receptor activity"/>
    <property type="evidence" value="ECO:0007669"/>
    <property type="project" value="InterPro"/>
</dbReference>
<dbReference type="InterPro" id="IPR013655">
    <property type="entry name" value="PAS_fold_3"/>
</dbReference>
<dbReference type="SMART" id="SM00086">
    <property type="entry name" value="PAC"/>
    <property type="match status" value="2"/>
</dbReference>
<dbReference type="GO" id="GO:0007165">
    <property type="term" value="P:signal transduction"/>
    <property type="evidence" value="ECO:0007669"/>
    <property type="project" value="UniProtKB-KW"/>
</dbReference>
<evidence type="ECO:0000259" key="2">
    <source>
        <dbReference type="PROSITE" id="PS50111"/>
    </source>
</evidence>
<dbReference type="Pfam" id="PF00015">
    <property type="entry name" value="MCPsignal"/>
    <property type="match status" value="1"/>
</dbReference>
<dbReference type="AlphaFoldDB" id="A0A4Z0NJ10"/>